<comment type="similarity">
    <text evidence="10">Belongs to the two pore domain potassium channel (TC 1.A.1.8) family.</text>
</comment>
<dbReference type="PANTHER" id="PTHR11003">
    <property type="entry name" value="POTASSIUM CHANNEL, SUBFAMILY K"/>
    <property type="match status" value="1"/>
</dbReference>
<dbReference type="InterPro" id="IPR007194">
    <property type="entry name" value="TRAPP_component"/>
</dbReference>
<dbReference type="Pfam" id="PF07885">
    <property type="entry name" value="Ion_trans_2"/>
    <property type="match status" value="2"/>
</dbReference>
<dbReference type="GO" id="GO:0015271">
    <property type="term" value="F:outward rectifier potassium channel activity"/>
    <property type="evidence" value="ECO:0007669"/>
    <property type="project" value="TreeGrafter"/>
</dbReference>
<evidence type="ECO:0000256" key="3">
    <source>
        <dbReference type="ARBA" id="ARBA00006218"/>
    </source>
</evidence>
<feature type="region of interest" description="Disordered" evidence="11">
    <location>
        <begin position="292"/>
        <end position="314"/>
    </location>
</feature>
<feature type="domain" description="Potassium channel" evidence="13">
    <location>
        <begin position="195"/>
        <end position="256"/>
    </location>
</feature>
<evidence type="ECO:0000313" key="15">
    <source>
        <dbReference type="WBParaSite" id="Hba_17354"/>
    </source>
</evidence>
<dbReference type="SUPFAM" id="SSF111126">
    <property type="entry name" value="Ligand-binding domain in the NO signalling and Golgi transport"/>
    <property type="match status" value="1"/>
</dbReference>
<dbReference type="GO" id="GO:0005794">
    <property type="term" value="C:Golgi apparatus"/>
    <property type="evidence" value="ECO:0007669"/>
    <property type="project" value="UniProtKB-SubCell"/>
</dbReference>
<dbReference type="GO" id="GO:0048193">
    <property type="term" value="P:Golgi vesicle transport"/>
    <property type="evidence" value="ECO:0007669"/>
    <property type="project" value="InterPro"/>
</dbReference>
<dbReference type="GO" id="GO:0022841">
    <property type="term" value="F:potassium ion leak channel activity"/>
    <property type="evidence" value="ECO:0007669"/>
    <property type="project" value="TreeGrafter"/>
</dbReference>
<evidence type="ECO:0000256" key="2">
    <source>
        <dbReference type="ARBA" id="ARBA00004222"/>
    </source>
</evidence>
<evidence type="ECO:0000256" key="9">
    <source>
        <dbReference type="ARBA" id="ARBA00023303"/>
    </source>
</evidence>
<dbReference type="PRINTS" id="PR01333">
    <property type="entry name" value="2POREKCHANEL"/>
</dbReference>
<evidence type="ECO:0000256" key="4">
    <source>
        <dbReference type="ARBA" id="ARBA00022448"/>
    </source>
</evidence>
<dbReference type="SUPFAM" id="SSF81324">
    <property type="entry name" value="Voltage-gated potassium channels"/>
    <property type="match status" value="2"/>
</dbReference>
<accession>A0A1I7XHY0</accession>
<evidence type="ECO:0000256" key="1">
    <source>
        <dbReference type="ARBA" id="ARBA00004141"/>
    </source>
</evidence>
<dbReference type="PANTHER" id="PTHR11003:SF334">
    <property type="entry name" value="FI03418P"/>
    <property type="match status" value="1"/>
</dbReference>
<dbReference type="InterPro" id="IPR003280">
    <property type="entry name" value="2pore_dom_K_chnl"/>
</dbReference>
<keyword evidence="4 10" id="KW-0813">Transport</keyword>
<feature type="domain" description="Potassium channel" evidence="13">
    <location>
        <begin position="335"/>
        <end position="409"/>
    </location>
</feature>
<keyword evidence="5 10" id="KW-0812">Transmembrane</keyword>
<keyword evidence="9 10" id="KW-0407">Ion channel</keyword>
<comment type="subcellular location">
    <subcellularLocation>
        <location evidence="2">Golgi apparatus</location>
        <location evidence="2">cis-Golgi network</location>
    </subcellularLocation>
    <subcellularLocation>
        <location evidence="1">Membrane</location>
        <topology evidence="1">Multi-pass membrane protein</topology>
    </subcellularLocation>
</comment>
<name>A0A1I7XHY0_HETBA</name>
<dbReference type="Gene3D" id="1.10.287.70">
    <property type="match status" value="2"/>
</dbReference>
<dbReference type="WBParaSite" id="Hba_17354">
    <property type="protein sequence ID" value="Hba_17354"/>
    <property type="gene ID" value="Hba_17354"/>
</dbReference>
<evidence type="ECO:0000256" key="7">
    <source>
        <dbReference type="ARBA" id="ARBA00023065"/>
    </source>
</evidence>
<dbReference type="Proteomes" id="UP000095283">
    <property type="component" value="Unplaced"/>
</dbReference>
<keyword evidence="6 12" id="KW-1133">Transmembrane helix</keyword>
<comment type="similarity">
    <text evidence="3">Belongs to the TRAPP small subunits family. BET3 subfamily.</text>
</comment>
<dbReference type="CDD" id="cd14944">
    <property type="entry name" value="TRAPPC6A_Trs33"/>
    <property type="match status" value="1"/>
</dbReference>
<evidence type="ECO:0000256" key="8">
    <source>
        <dbReference type="ARBA" id="ARBA00023136"/>
    </source>
</evidence>
<dbReference type="InterPro" id="IPR037992">
    <property type="entry name" value="TRAPPC6/Trs33"/>
</dbReference>
<dbReference type="AlphaFoldDB" id="A0A1I7XHY0"/>
<feature type="compositionally biased region" description="Basic and acidic residues" evidence="11">
    <location>
        <begin position="292"/>
        <end position="311"/>
    </location>
</feature>
<dbReference type="Gene3D" id="3.30.1380.20">
    <property type="entry name" value="Trafficking protein particle complex subunit 3"/>
    <property type="match status" value="1"/>
</dbReference>
<dbReference type="InterPro" id="IPR024096">
    <property type="entry name" value="NO_sig/Golgi_transp_ligand-bd"/>
</dbReference>
<evidence type="ECO:0000256" key="6">
    <source>
        <dbReference type="ARBA" id="ARBA00022989"/>
    </source>
</evidence>
<organism evidence="14 15">
    <name type="scientific">Heterorhabditis bacteriophora</name>
    <name type="common">Entomopathogenic nematode worm</name>
    <dbReference type="NCBI Taxonomy" id="37862"/>
    <lineage>
        <taxon>Eukaryota</taxon>
        <taxon>Metazoa</taxon>
        <taxon>Ecdysozoa</taxon>
        <taxon>Nematoda</taxon>
        <taxon>Chromadorea</taxon>
        <taxon>Rhabditida</taxon>
        <taxon>Rhabditina</taxon>
        <taxon>Rhabditomorpha</taxon>
        <taxon>Strongyloidea</taxon>
        <taxon>Heterorhabditidae</taxon>
        <taxon>Heterorhabditis</taxon>
    </lineage>
</organism>
<evidence type="ECO:0000256" key="12">
    <source>
        <dbReference type="SAM" id="Phobius"/>
    </source>
</evidence>
<dbReference type="Pfam" id="PF04051">
    <property type="entry name" value="TRAPP"/>
    <property type="match status" value="1"/>
</dbReference>
<dbReference type="GO" id="GO:0005886">
    <property type="term" value="C:plasma membrane"/>
    <property type="evidence" value="ECO:0007669"/>
    <property type="project" value="TreeGrafter"/>
</dbReference>
<feature type="transmembrane region" description="Helical" evidence="12">
    <location>
        <begin position="233"/>
        <end position="255"/>
    </location>
</feature>
<protein>
    <submittedName>
        <fullName evidence="15">Ion channel</fullName>
    </submittedName>
</protein>
<feature type="transmembrane region" description="Helical" evidence="12">
    <location>
        <begin position="383"/>
        <end position="404"/>
    </location>
</feature>
<evidence type="ECO:0000256" key="11">
    <source>
        <dbReference type="SAM" id="MobiDB-lite"/>
    </source>
</evidence>
<feature type="transmembrane region" description="Helical" evidence="12">
    <location>
        <begin position="201"/>
        <end position="221"/>
    </location>
</feature>
<feature type="transmembrane region" description="Helical" evidence="12">
    <location>
        <begin position="360"/>
        <end position="377"/>
    </location>
</feature>
<sequence>MLATAAFPFDLLHAEMVRYAQESEKRRNSAKEEWKQVADTCVDASQLNKYDSLVQQAFAHGNAESHLESIGFRVGYVLAEKASKESPKLQTELEVVKFICKEFWSAAFGKQVDNLRTNHQGVYVVQDNKFCSLTSLAEGSQFVKECGLFLSFPSGMFQIYRKIKWIYQKFKIRHAKEALFWFLDHLNLAEVIDERTDDTPWTWLGSMFYAGQLYTTIGYGYPTTRTTGGRVASIIYILIGIPIFLIILKDIGSILSRALRKLYKRLRTSKRRIAETTPIKRLSLPSINIRKSEGKKTSHQKKEEKEDELRPEQQNQVNARLHAENAFPIPIALSILFLWILFSAALFCIWEKEWGFMTSVYFFFVSISTVGLGDIVFSNPNMMIINFVLILIGLALLSMCFNLIQAALERLLDRLLQEYIEEIEKMAEIVTNDEYYDEEAIPLEFKMTDSDSASNCGYF</sequence>
<reference evidence="15" key="1">
    <citation type="submission" date="2016-11" db="UniProtKB">
        <authorList>
            <consortium name="WormBaseParasite"/>
        </authorList>
    </citation>
    <scope>IDENTIFICATION</scope>
</reference>
<dbReference type="InterPro" id="IPR013099">
    <property type="entry name" value="K_chnl_dom"/>
</dbReference>
<keyword evidence="7 10" id="KW-0406">Ion transport</keyword>
<keyword evidence="8 12" id="KW-0472">Membrane</keyword>
<evidence type="ECO:0000313" key="14">
    <source>
        <dbReference type="Proteomes" id="UP000095283"/>
    </source>
</evidence>
<evidence type="ECO:0000256" key="10">
    <source>
        <dbReference type="RuleBase" id="RU003857"/>
    </source>
</evidence>
<proteinExistence type="inferred from homology"/>
<evidence type="ECO:0000256" key="5">
    <source>
        <dbReference type="ARBA" id="ARBA00022692"/>
    </source>
</evidence>
<feature type="transmembrane region" description="Helical" evidence="12">
    <location>
        <begin position="327"/>
        <end position="348"/>
    </location>
</feature>
<keyword evidence="14" id="KW-1185">Reference proteome</keyword>
<evidence type="ECO:0000259" key="13">
    <source>
        <dbReference type="Pfam" id="PF07885"/>
    </source>
</evidence>
<dbReference type="GO" id="GO:0030322">
    <property type="term" value="P:stabilization of membrane potential"/>
    <property type="evidence" value="ECO:0007669"/>
    <property type="project" value="TreeGrafter"/>
</dbReference>